<name>N6W3L4_9GAMM</name>
<accession>N6W3L4</accession>
<proteinExistence type="inferred from homology"/>
<dbReference type="EMBL" id="APLQ01000005">
    <property type="protein sequence ID" value="ENO17130.1"/>
    <property type="molecule type" value="Genomic_DNA"/>
</dbReference>
<protein>
    <submittedName>
        <fullName evidence="2">Antirestriction protein</fullName>
    </submittedName>
</protein>
<organism evidence="2 3">
    <name type="scientific">Marinobacter nanhaiticus D15-8W</name>
    <dbReference type="NCBI Taxonomy" id="626887"/>
    <lineage>
        <taxon>Bacteria</taxon>
        <taxon>Pseudomonadati</taxon>
        <taxon>Pseudomonadota</taxon>
        <taxon>Gammaproteobacteria</taxon>
        <taxon>Pseudomonadales</taxon>
        <taxon>Marinobacteraceae</taxon>
        <taxon>Marinobacter</taxon>
    </lineage>
</organism>
<dbReference type="Proteomes" id="UP000013165">
    <property type="component" value="Unassembled WGS sequence"/>
</dbReference>
<comment type="similarity">
    <text evidence="1">Belongs to the antirestriction protein family.</text>
</comment>
<keyword evidence="3" id="KW-1185">Reference proteome</keyword>
<dbReference type="Gene3D" id="3.30.70.3580">
    <property type="entry name" value="Antirestriction protein"/>
    <property type="match status" value="1"/>
</dbReference>
<dbReference type="RefSeq" id="WP_004578782.1">
    <property type="nucleotide sequence ID" value="NZ_AP028879.1"/>
</dbReference>
<dbReference type="Pfam" id="PF03230">
    <property type="entry name" value="Antirestrict"/>
    <property type="match status" value="1"/>
</dbReference>
<dbReference type="eggNOG" id="ENOG502ZPKK">
    <property type="taxonomic scope" value="Bacteria"/>
</dbReference>
<evidence type="ECO:0000256" key="1">
    <source>
        <dbReference type="ARBA" id="ARBA00008618"/>
    </source>
</evidence>
<dbReference type="InterPro" id="IPR004914">
    <property type="entry name" value="Antirestrict"/>
</dbReference>
<sequence>MTYQAETTPAVKATLIPESERMNALPTFFGVRHMLMVEQATYGSLSDMCHAYNGGLWDFYALSNGGFYMAPATDQAFRLVVPGNGFDGSMSADAAGVVASLVGINRALWASGSEVLNSRFYQLREFALDHPENAQIFAAID</sequence>
<evidence type="ECO:0000313" key="2">
    <source>
        <dbReference type="EMBL" id="ENO17130.1"/>
    </source>
</evidence>
<gene>
    <name evidence="2" type="ORF">J057_00654</name>
</gene>
<dbReference type="HOGENOM" id="CLU_085306_1_0_6"/>
<evidence type="ECO:0000313" key="3">
    <source>
        <dbReference type="Proteomes" id="UP000013165"/>
    </source>
</evidence>
<reference evidence="2 3" key="1">
    <citation type="journal article" date="2013" name="Genome Announc.">
        <title>Genome Sequence of the Polycyclic Aromatic Hydrocarbon-Degrading Bacterium Strain Marinobacter nanhaiticus D15-8WT.</title>
        <authorList>
            <person name="Cui Z."/>
            <person name="Gao W."/>
            <person name="Li Q."/>
            <person name="Xu G."/>
            <person name="Zheng L."/>
        </authorList>
    </citation>
    <scope>NUCLEOTIDE SEQUENCE [LARGE SCALE GENOMIC DNA]</scope>
    <source>
        <strain evidence="2 3">D15-8W</strain>
    </source>
</reference>
<dbReference type="STRING" id="626887.J057_00654"/>
<dbReference type="InterPro" id="IPR042297">
    <property type="entry name" value="Antirestriction_sf"/>
</dbReference>
<dbReference type="PATRIC" id="fig|626887.3.peg.122"/>
<dbReference type="OrthoDB" id="1164967at2"/>
<comment type="caution">
    <text evidence="2">The sequence shown here is derived from an EMBL/GenBank/DDBJ whole genome shotgun (WGS) entry which is preliminary data.</text>
</comment>
<dbReference type="AlphaFoldDB" id="N6W3L4"/>